<evidence type="ECO:0000259" key="1">
    <source>
        <dbReference type="Pfam" id="PF07287"/>
    </source>
</evidence>
<dbReference type="EMBL" id="MU005764">
    <property type="protein sequence ID" value="KAF2715295.1"/>
    <property type="molecule type" value="Genomic_DNA"/>
</dbReference>
<sequence>MAGLPSPTGYEDVRNVPKRDALMPICQIVTPIGMLGYGFNQHHTASLLAKNTSTDVPTAIILDSGSTDGGPSKLANGKMTQPRSSYVRDLTKLIDLVVRFNVPLIFSSAGGDGSDEHVREMLGVVEEITAREGNEHYKLKTIAVFSEIPKTLVLERLHSGASITGCGTTVPVLTDEDINSATKIVSQMGPEPLIDAMRQNQDFDMLIAGRAYDPSPYVAFAAFASKTWPEDTATLASQRLWGGFTHMGKILECGGICATPKSAGAGATVYADGTFDITPLDPEARCTPISVSAHTLYEKSRPDLLYGPGGWLDLSKSEYAQLEDQRTCRVKGGQFTFSTDAGLKYQVKLEAATVDGYRAMFLGSIKDRESSYHSCLSISDSELTILTRQIDAFLGSVKGYVKSQVSIKGTWDLDFHIYGKDAASSLPDHIGEASEVFLVAEALGSSQELATSVTHTAKVATIHGPYSGQKATSGNLAHGVGGKAVFESGPSSRFCVYHLMALEEGEERLRAGEGSKGLFTQTVTVIGKGEPAPSTDGIVPTASPAQYAKKDTKIIVKGPEDARSLPTTLSDISRVLRSKNAGPYEITFDIMFDTDGLYRLVKTSDILNRTTVAKLLEVGEEDIIWIGFFDQARAFKVTIPRFSRGKPVAGGGFMENDIHGSQKYMGLSYMKLEEGFVNEWKRVVGWVEE</sequence>
<evidence type="ECO:0000313" key="4">
    <source>
        <dbReference type="Proteomes" id="UP000799428"/>
    </source>
</evidence>
<organism evidence="3 4">
    <name type="scientific">Pleomassaria siparia CBS 279.74</name>
    <dbReference type="NCBI Taxonomy" id="1314801"/>
    <lineage>
        <taxon>Eukaryota</taxon>
        <taxon>Fungi</taxon>
        <taxon>Dikarya</taxon>
        <taxon>Ascomycota</taxon>
        <taxon>Pezizomycotina</taxon>
        <taxon>Dothideomycetes</taxon>
        <taxon>Pleosporomycetidae</taxon>
        <taxon>Pleosporales</taxon>
        <taxon>Pleomassariaceae</taxon>
        <taxon>Pleomassaria</taxon>
    </lineage>
</organism>
<dbReference type="Proteomes" id="UP000799428">
    <property type="component" value="Unassembled WGS sequence"/>
</dbReference>
<dbReference type="AlphaFoldDB" id="A0A6G1KRW7"/>
<dbReference type="InterPro" id="IPR025496">
    <property type="entry name" value="DUF4387"/>
</dbReference>
<dbReference type="InterPro" id="IPR010839">
    <property type="entry name" value="AtuA_N"/>
</dbReference>
<dbReference type="Pfam" id="PF14330">
    <property type="entry name" value="DUF4387"/>
    <property type="match status" value="1"/>
</dbReference>
<accession>A0A6G1KRW7</accession>
<feature type="domain" description="Acyclic terpene utilisation N-terminal" evidence="1">
    <location>
        <begin position="185"/>
        <end position="365"/>
    </location>
</feature>
<evidence type="ECO:0008006" key="5">
    <source>
        <dbReference type="Google" id="ProtNLM"/>
    </source>
</evidence>
<keyword evidence="4" id="KW-1185">Reference proteome</keyword>
<name>A0A6G1KRW7_9PLEO</name>
<proteinExistence type="predicted"/>
<gene>
    <name evidence="3" type="ORF">K504DRAFT_368296</name>
</gene>
<dbReference type="OrthoDB" id="5863171at2759"/>
<reference evidence="3" key="1">
    <citation type="journal article" date="2020" name="Stud. Mycol.">
        <title>101 Dothideomycetes genomes: a test case for predicting lifestyles and emergence of pathogens.</title>
        <authorList>
            <person name="Haridas S."/>
            <person name="Albert R."/>
            <person name="Binder M."/>
            <person name="Bloem J."/>
            <person name="Labutti K."/>
            <person name="Salamov A."/>
            <person name="Andreopoulos B."/>
            <person name="Baker S."/>
            <person name="Barry K."/>
            <person name="Bills G."/>
            <person name="Bluhm B."/>
            <person name="Cannon C."/>
            <person name="Castanera R."/>
            <person name="Culley D."/>
            <person name="Daum C."/>
            <person name="Ezra D."/>
            <person name="Gonzalez J."/>
            <person name="Henrissat B."/>
            <person name="Kuo A."/>
            <person name="Liang C."/>
            <person name="Lipzen A."/>
            <person name="Lutzoni F."/>
            <person name="Magnuson J."/>
            <person name="Mondo S."/>
            <person name="Nolan M."/>
            <person name="Ohm R."/>
            <person name="Pangilinan J."/>
            <person name="Park H.-J."/>
            <person name="Ramirez L."/>
            <person name="Alfaro M."/>
            <person name="Sun H."/>
            <person name="Tritt A."/>
            <person name="Yoshinaga Y."/>
            <person name="Zwiers L.-H."/>
            <person name="Turgeon B."/>
            <person name="Goodwin S."/>
            <person name="Spatafora J."/>
            <person name="Crous P."/>
            <person name="Grigoriev I."/>
        </authorList>
    </citation>
    <scope>NUCLEOTIDE SEQUENCE</scope>
    <source>
        <strain evidence="3">CBS 279.74</strain>
    </source>
</reference>
<dbReference type="Pfam" id="PF07287">
    <property type="entry name" value="AtuA"/>
    <property type="match status" value="1"/>
</dbReference>
<protein>
    <recommendedName>
        <fullName evidence="5">DUF1446-domain-containing protein</fullName>
    </recommendedName>
</protein>
<evidence type="ECO:0000259" key="2">
    <source>
        <dbReference type="Pfam" id="PF14330"/>
    </source>
</evidence>
<feature type="domain" description="DUF4387" evidence="2">
    <location>
        <begin position="569"/>
        <end position="670"/>
    </location>
</feature>
<evidence type="ECO:0000313" key="3">
    <source>
        <dbReference type="EMBL" id="KAF2715295.1"/>
    </source>
</evidence>